<feature type="transmembrane region" description="Helical" evidence="8">
    <location>
        <begin position="26"/>
        <end position="45"/>
    </location>
</feature>
<dbReference type="RefSeq" id="XP_018596899.1">
    <property type="nucleotide sequence ID" value="XM_018741383.2"/>
</dbReference>
<feature type="transmembrane region" description="Helical" evidence="8">
    <location>
        <begin position="179"/>
        <end position="198"/>
    </location>
</feature>
<feature type="transmembrane region" description="Helical" evidence="8">
    <location>
        <begin position="392"/>
        <end position="418"/>
    </location>
</feature>
<evidence type="ECO:0000256" key="3">
    <source>
        <dbReference type="ARBA" id="ARBA00022475"/>
    </source>
</evidence>
<keyword evidence="6 8" id="KW-0472">Membrane</keyword>
<name>A0A8C9V6A9_SCLFO</name>
<feature type="transmembrane region" description="Helical" evidence="8">
    <location>
        <begin position="109"/>
        <end position="131"/>
    </location>
</feature>
<reference evidence="9 10" key="1">
    <citation type="submission" date="2019-04" db="EMBL/GenBank/DDBJ databases">
        <authorList>
            <consortium name="Wellcome Sanger Institute Data Sharing"/>
        </authorList>
    </citation>
    <scope>NUCLEOTIDE SEQUENCE [LARGE SCALE GENOMIC DNA]</scope>
</reference>
<sequence>MALGMETVRSGTSGNKTCDNEISMHIFLHYSIIPAVFIAAVLSYLQRRVRHLPIDEKISILKGRFGIVVPLDFTGSFSNRWSYGFAFGTVSSSVILLFSEAYVPVNFPTWARVFVYLIGALEVGLAYYPFFACLSTPFLGFGAVMGILYTVVWVIVTLWDTITCPGGLVLGQYQKPIFQWPSILCLIFLLGRFVHMLVKAVRIHMGLENKEDQGGLIQTHQAKYVQALMSNSPERRMMKNWFQRKIYDWDPYFKFPNRIIGTSVVSIIGLYMITIADHSVSSYAFDYLDKLKESFADLSGSCNQTDNWFAAVIPHMERFSYVARKAWLVTAIFSCLTSVSYIFHVLSCYRKHLRRLWAGNKSFLPKYFHNPTPAVSVAAIARYSGWQIAFTLWGYLIIHFVQFLFALIVAYGIILPIVNGRVLELLKHLGLILLTVALVIGLVILQIILVQIFFLQEKISPTNKNKPLALNNRKAFHNFNYFFFFYNVIMGLSNCILRLFLSVVVGTWLVSRIDRTIMQRGYEFLDPGYNTWVGMIFADHYHGNPVMICFCHILLNEGLARKKRTQPSYTQFNNEVSVPAVYSRARRRWLLLYTLLKNPQLILLRKRRPGSQQNGLDTITLAYVLESQSRALSLQKRDDPDAVGTLRERQVC</sequence>
<dbReference type="Proteomes" id="UP000694397">
    <property type="component" value="Chromosome 16"/>
</dbReference>
<gene>
    <name evidence="9" type="primary">stra6l</name>
</gene>
<comment type="subcellular location">
    <subcellularLocation>
        <location evidence="1">Cell membrane</location>
        <topology evidence="1">Multi-pass membrane protein</topology>
    </subcellularLocation>
</comment>
<dbReference type="KEGG" id="sfm:108927823"/>
<dbReference type="Ensembl" id="ENSSFOT00015029526.2">
    <property type="protein sequence ID" value="ENSSFOP00015029191.1"/>
    <property type="gene ID" value="ENSSFOG00015018765.2"/>
</dbReference>
<keyword evidence="3" id="KW-1003">Cell membrane</keyword>
<evidence type="ECO:0000256" key="1">
    <source>
        <dbReference type="ARBA" id="ARBA00004651"/>
    </source>
</evidence>
<keyword evidence="10" id="KW-1185">Reference proteome</keyword>
<keyword evidence="2" id="KW-0813">Transport</keyword>
<dbReference type="CTD" id="74152"/>
<feature type="transmembrane region" description="Helical" evidence="8">
    <location>
        <begin position="326"/>
        <end position="346"/>
    </location>
</feature>
<dbReference type="Pfam" id="PF14752">
    <property type="entry name" value="RBP_receptor"/>
    <property type="match status" value="1"/>
</dbReference>
<dbReference type="OrthoDB" id="2376984at2759"/>
<accession>A0A8C9V6A9</accession>
<feature type="transmembrane region" description="Helical" evidence="8">
    <location>
        <begin position="483"/>
        <end position="510"/>
    </location>
</feature>
<dbReference type="PANTHER" id="PTHR21444:SF17">
    <property type="entry name" value="STIMULATED BY RETINOIC ACID GENE 6 PROTEIN-LIKE"/>
    <property type="match status" value="1"/>
</dbReference>
<dbReference type="GO" id="GO:0005886">
    <property type="term" value="C:plasma membrane"/>
    <property type="evidence" value="ECO:0007669"/>
    <property type="project" value="UniProtKB-SubCell"/>
</dbReference>
<dbReference type="GO" id="GO:0038023">
    <property type="term" value="F:signaling receptor activity"/>
    <property type="evidence" value="ECO:0007669"/>
    <property type="project" value="InterPro"/>
</dbReference>
<dbReference type="GO" id="GO:0071939">
    <property type="term" value="P:vitamin A import into cell"/>
    <property type="evidence" value="ECO:0007669"/>
    <property type="project" value="TreeGrafter"/>
</dbReference>
<reference evidence="9" key="2">
    <citation type="submission" date="2025-08" db="UniProtKB">
        <authorList>
            <consortium name="Ensembl"/>
        </authorList>
    </citation>
    <scope>IDENTIFICATION</scope>
</reference>
<keyword evidence="7" id="KW-0675">Receptor</keyword>
<proteinExistence type="predicted"/>
<protein>
    <submittedName>
        <fullName evidence="9">STRA6-like</fullName>
    </submittedName>
</protein>
<dbReference type="AlphaFoldDB" id="A0A8C9V6A9"/>
<feature type="transmembrane region" description="Helical" evidence="8">
    <location>
        <begin position="138"/>
        <end position="159"/>
    </location>
</feature>
<evidence type="ECO:0000256" key="4">
    <source>
        <dbReference type="ARBA" id="ARBA00022692"/>
    </source>
</evidence>
<evidence type="ECO:0000256" key="2">
    <source>
        <dbReference type="ARBA" id="ARBA00022448"/>
    </source>
</evidence>
<evidence type="ECO:0000313" key="9">
    <source>
        <dbReference type="Ensembl" id="ENSSFOP00015029191.1"/>
    </source>
</evidence>
<feature type="transmembrane region" description="Helical" evidence="8">
    <location>
        <begin position="83"/>
        <end position="103"/>
    </location>
</feature>
<dbReference type="GeneTree" id="ENSGT00940000153246"/>
<dbReference type="GO" id="GO:0034632">
    <property type="term" value="F:retinol transmembrane transporter activity"/>
    <property type="evidence" value="ECO:0007669"/>
    <property type="project" value="InterPro"/>
</dbReference>
<feature type="transmembrane region" description="Helical" evidence="8">
    <location>
        <begin position="430"/>
        <end position="454"/>
    </location>
</feature>
<evidence type="ECO:0000256" key="7">
    <source>
        <dbReference type="ARBA" id="ARBA00023170"/>
    </source>
</evidence>
<evidence type="ECO:0000313" key="10">
    <source>
        <dbReference type="Proteomes" id="UP000694397"/>
    </source>
</evidence>
<organism evidence="9 10">
    <name type="scientific">Scleropages formosus</name>
    <name type="common">Asian bonytongue</name>
    <name type="synonym">Osteoglossum formosum</name>
    <dbReference type="NCBI Taxonomy" id="113540"/>
    <lineage>
        <taxon>Eukaryota</taxon>
        <taxon>Metazoa</taxon>
        <taxon>Chordata</taxon>
        <taxon>Craniata</taxon>
        <taxon>Vertebrata</taxon>
        <taxon>Euteleostomi</taxon>
        <taxon>Actinopterygii</taxon>
        <taxon>Neopterygii</taxon>
        <taxon>Teleostei</taxon>
        <taxon>Osteoglossocephala</taxon>
        <taxon>Osteoglossomorpha</taxon>
        <taxon>Osteoglossiformes</taxon>
        <taxon>Osteoglossidae</taxon>
        <taxon>Scleropages</taxon>
    </lineage>
</organism>
<evidence type="ECO:0000256" key="8">
    <source>
        <dbReference type="SAM" id="Phobius"/>
    </source>
</evidence>
<evidence type="ECO:0000256" key="6">
    <source>
        <dbReference type="ARBA" id="ARBA00023136"/>
    </source>
</evidence>
<evidence type="ECO:0000256" key="5">
    <source>
        <dbReference type="ARBA" id="ARBA00022989"/>
    </source>
</evidence>
<reference evidence="9" key="3">
    <citation type="submission" date="2025-09" db="UniProtKB">
        <authorList>
            <consortium name="Ensembl"/>
        </authorList>
    </citation>
    <scope>IDENTIFICATION</scope>
</reference>
<keyword evidence="4 8" id="KW-0812">Transmembrane</keyword>
<dbReference type="GeneID" id="108927823"/>
<dbReference type="InterPro" id="IPR026612">
    <property type="entry name" value="STRA6-like"/>
</dbReference>
<feature type="transmembrane region" description="Helical" evidence="8">
    <location>
        <begin position="259"/>
        <end position="276"/>
    </location>
</feature>
<dbReference type="PANTHER" id="PTHR21444">
    <property type="entry name" value="COILED-COIL DOMAIN-CONTAINING PROTEIN 180"/>
    <property type="match status" value="1"/>
</dbReference>
<keyword evidence="5 8" id="KW-1133">Transmembrane helix</keyword>